<feature type="binding site" evidence="7">
    <location>
        <begin position="415"/>
        <end position="419"/>
    </location>
    <ligand>
        <name>GTP</name>
        <dbReference type="ChEBI" id="CHEBI:37565"/>
    </ligand>
</feature>
<dbReference type="CDD" id="cd03692">
    <property type="entry name" value="mtIF2_IVc"/>
    <property type="match status" value="1"/>
</dbReference>
<dbReference type="OrthoDB" id="9811804at2"/>
<organism evidence="11 12">
    <name type="scientific">Salinispira pacifica</name>
    <dbReference type="NCBI Taxonomy" id="1307761"/>
    <lineage>
        <taxon>Bacteria</taxon>
        <taxon>Pseudomonadati</taxon>
        <taxon>Spirochaetota</taxon>
        <taxon>Spirochaetia</taxon>
        <taxon>Spirochaetales</taxon>
        <taxon>Spirochaetaceae</taxon>
        <taxon>Salinispira</taxon>
    </lineage>
</organism>
<keyword evidence="3 7" id="KW-0396">Initiation factor</keyword>
<dbReference type="SUPFAM" id="SSF52540">
    <property type="entry name" value="P-loop containing nucleoside triphosphate hydrolases"/>
    <property type="match status" value="1"/>
</dbReference>
<dbReference type="STRING" id="1307761.L21SP2_1813"/>
<dbReference type="AlphaFoldDB" id="V5WHA8"/>
<feature type="compositionally biased region" description="Basic and acidic residues" evidence="9">
    <location>
        <begin position="7"/>
        <end position="36"/>
    </location>
</feature>
<keyword evidence="7" id="KW-0963">Cytoplasm</keyword>
<dbReference type="InterPro" id="IPR027417">
    <property type="entry name" value="P-loop_NTPase"/>
</dbReference>
<keyword evidence="6 7" id="KW-0342">GTP-binding</keyword>
<feature type="binding site" evidence="7">
    <location>
        <begin position="469"/>
        <end position="472"/>
    </location>
    <ligand>
        <name>GTP</name>
        <dbReference type="ChEBI" id="CHEBI:37565"/>
    </ligand>
</feature>
<dbReference type="FunFam" id="3.40.50.300:FF:000019">
    <property type="entry name" value="Translation initiation factor IF-2"/>
    <property type="match status" value="1"/>
</dbReference>
<dbReference type="InterPro" id="IPR000178">
    <property type="entry name" value="TF_IF2_bacterial-like"/>
</dbReference>
<dbReference type="Pfam" id="PF00009">
    <property type="entry name" value="GTP_EFTU"/>
    <property type="match status" value="1"/>
</dbReference>
<dbReference type="PANTHER" id="PTHR43381:SF5">
    <property type="entry name" value="TR-TYPE G DOMAIN-CONTAINING PROTEIN"/>
    <property type="match status" value="1"/>
</dbReference>
<dbReference type="PATRIC" id="fig|1307761.3.peg.1807"/>
<reference evidence="11 12" key="1">
    <citation type="journal article" date="2015" name="Stand. Genomic Sci.">
        <title>Complete genome sequence and description of Salinispira pacifica gen. nov., sp. nov., a novel spirochaete isolated form a hypersaline microbial mat.</title>
        <authorList>
            <person name="Ben Hania W."/>
            <person name="Joseph M."/>
            <person name="Schumann P."/>
            <person name="Bunk B."/>
            <person name="Fiebig A."/>
            <person name="Sproer C."/>
            <person name="Klenk H.P."/>
            <person name="Fardeau M.L."/>
            <person name="Spring S."/>
        </authorList>
    </citation>
    <scope>NUCLEOTIDE SEQUENCE [LARGE SCALE GENOMIC DNA]</scope>
    <source>
        <strain evidence="11 12">L21-RPul-D2</strain>
    </source>
</reference>
<comment type="similarity">
    <text evidence="1 7 8">Belongs to the TRAFAC class translation factor GTPase superfamily. Classic translation factor GTPase family. IF-2 subfamily.</text>
</comment>
<dbReference type="InterPro" id="IPR023115">
    <property type="entry name" value="TIF_IF2_dom3"/>
</dbReference>
<evidence type="ECO:0000256" key="4">
    <source>
        <dbReference type="ARBA" id="ARBA00022741"/>
    </source>
</evidence>
<dbReference type="FunFam" id="2.40.30.10:FF:000008">
    <property type="entry name" value="Translation initiation factor IF-2"/>
    <property type="match status" value="1"/>
</dbReference>
<dbReference type="InterPro" id="IPR005225">
    <property type="entry name" value="Small_GTP-bd"/>
</dbReference>
<dbReference type="Pfam" id="PF11987">
    <property type="entry name" value="IF-2"/>
    <property type="match status" value="1"/>
</dbReference>
<dbReference type="InterPro" id="IPR015760">
    <property type="entry name" value="TIF_IF2"/>
</dbReference>
<evidence type="ECO:0000256" key="5">
    <source>
        <dbReference type="ARBA" id="ARBA00022917"/>
    </source>
</evidence>
<dbReference type="PROSITE" id="PS01176">
    <property type="entry name" value="IF2"/>
    <property type="match status" value="1"/>
</dbReference>
<dbReference type="FunFam" id="3.40.50.10050:FF:000001">
    <property type="entry name" value="Translation initiation factor IF-2"/>
    <property type="match status" value="1"/>
</dbReference>
<sequence>MAQDQEQEQKPKAELIKHRKENSAQKPAEKKASDQKKPKKKVVVKRKSSKTEASGSKEGKEAAEAKSAQVQKENVKKSADTGEAKKGSQKAGEGDAADTRKPEAKKSEAKKTDSKAPRSAGNLSKKPKGAESGDPKNAATKQGIVGGKYVGPRDKNRGKGDKPHRSFRSNKPSSGPGGPGGQGRPQSRDGGRGPNRGGPPPRGDNRGGPGRFNKKPGGGGFRGPGAAPAPMPPSGEQKQSSKKFYKSKKNDNYKRKEKHKEKEIHFNRKKPVQRTNPVPKSVDIMEVITVSELARKMNLKASDLIGKLMGMGMMVTINQQIDAETATILAAEYNCEVNIVSLYDETIIETEDDKDEDLRNRPPIVTVMGHVDHGKTKLLDAIRSTDVVADESGGITQHIGAYQVETKGGKITFLDTPGHEAFTLMRARGAQVTDIVILVVAANDGVMPQTIEAIRHAQDAKVPIVVAVNKVDLPEANIDRVKQQLADYKLLAEDWGGDTMFYEISALKREGINELLEGVLLQSEVLELNANHETRAEGKIIESKIDQGRGTVATVLIERGKMKVGDNFVAGVYPGRIRAMFNDRGQQVEEATPSMPVEIIGLSGIPDAGDPFQMTASERQARQVGDKRQELKKMEAAKNVKKITLDNLYDSIQQGSIQDLKIIIKGDVQGSVEAIQGALEKLSTPEIRLSVIHAGAGAINDSDINLASASNAIIVGFHVRPTSRAQILADQEKVEIRKYSIIYDVVEDIRSAMEGMLEPELKEEHMGTIEVRDTFKVPKVGVIAGAYVTNGLVRRNSIARLYREGVEIFSGKLSSLKRFKDDAKEVAQGYECGVGLENHNDIKVGDIIEVFQVKEIARKLGKTLVELEKEQAKEKKASSDDGEKE</sequence>
<dbReference type="InterPro" id="IPR044145">
    <property type="entry name" value="IF2_II"/>
</dbReference>
<feature type="compositionally biased region" description="Basic residues" evidence="9">
    <location>
        <begin position="37"/>
        <end position="48"/>
    </location>
</feature>
<dbReference type="RefSeq" id="WP_024268106.1">
    <property type="nucleotide sequence ID" value="NC_023035.1"/>
</dbReference>
<feature type="region of interest" description="Disordered" evidence="9">
    <location>
        <begin position="1"/>
        <end position="262"/>
    </location>
</feature>
<evidence type="ECO:0000259" key="10">
    <source>
        <dbReference type="PROSITE" id="PS51722"/>
    </source>
</evidence>
<dbReference type="Gene3D" id="3.40.50.10050">
    <property type="entry name" value="Translation initiation factor IF- 2, domain 3"/>
    <property type="match status" value="1"/>
</dbReference>
<dbReference type="Gene3D" id="3.40.50.300">
    <property type="entry name" value="P-loop containing nucleotide triphosphate hydrolases"/>
    <property type="match status" value="1"/>
</dbReference>
<accession>V5WHA8</accession>
<dbReference type="SUPFAM" id="SSF52156">
    <property type="entry name" value="Initiation factor IF2/eIF5b, domain 3"/>
    <property type="match status" value="1"/>
</dbReference>
<dbReference type="InterPro" id="IPR006847">
    <property type="entry name" value="IF2_N"/>
</dbReference>
<feature type="compositionally biased region" description="Basic and acidic residues" evidence="9">
    <location>
        <begin position="55"/>
        <end position="64"/>
    </location>
</feature>
<feature type="compositionally biased region" description="Basic and acidic residues" evidence="9">
    <location>
        <begin position="97"/>
        <end position="116"/>
    </location>
</feature>
<dbReference type="GO" id="GO:0005525">
    <property type="term" value="F:GTP binding"/>
    <property type="evidence" value="ECO:0007669"/>
    <property type="project" value="UniProtKB-KW"/>
</dbReference>
<feature type="domain" description="Tr-type G" evidence="10">
    <location>
        <begin position="360"/>
        <end position="527"/>
    </location>
</feature>
<keyword evidence="5 7" id="KW-0648">Protein biosynthesis</keyword>
<evidence type="ECO:0000313" key="12">
    <source>
        <dbReference type="Proteomes" id="UP000018680"/>
    </source>
</evidence>
<dbReference type="PROSITE" id="PS51722">
    <property type="entry name" value="G_TR_2"/>
    <property type="match status" value="1"/>
</dbReference>
<evidence type="ECO:0000256" key="7">
    <source>
        <dbReference type="HAMAP-Rule" id="MF_00100"/>
    </source>
</evidence>
<name>V5WHA8_9SPIO</name>
<dbReference type="SUPFAM" id="SSF50447">
    <property type="entry name" value="Translation proteins"/>
    <property type="match status" value="2"/>
</dbReference>
<dbReference type="EMBL" id="CP006939">
    <property type="protein sequence ID" value="AHC15188.1"/>
    <property type="molecule type" value="Genomic_DNA"/>
</dbReference>
<dbReference type="HOGENOM" id="CLU_006301_5_1_12"/>
<protein>
    <recommendedName>
        <fullName evidence="2 7">Translation initiation factor IF-2</fullName>
    </recommendedName>
</protein>
<dbReference type="KEGG" id="slr:L21SP2_1813"/>
<feature type="compositionally biased region" description="Basic and acidic residues" evidence="9">
    <location>
        <begin position="248"/>
        <end position="262"/>
    </location>
</feature>
<dbReference type="CDD" id="cd01887">
    <property type="entry name" value="IF2_eIF5B"/>
    <property type="match status" value="1"/>
</dbReference>
<dbReference type="Proteomes" id="UP000018680">
    <property type="component" value="Chromosome"/>
</dbReference>
<dbReference type="Pfam" id="PF04760">
    <property type="entry name" value="IF2_N"/>
    <property type="match status" value="1"/>
</dbReference>
<evidence type="ECO:0000256" key="9">
    <source>
        <dbReference type="SAM" id="MobiDB-lite"/>
    </source>
</evidence>
<evidence type="ECO:0000256" key="8">
    <source>
        <dbReference type="RuleBase" id="RU000644"/>
    </source>
</evidence>
<feature type="compositionally biased region" description="Basic and acidic residues" evidence="9">
    <location>
        <begin position="73"/>
        <end position="86"/>
    </location>
</feature>
<keyword evidence="4 7" id="KW-0547">Nucleotide-binding</keyword>
<evidence type="ECO:0000256" key="3">
    <source>
        <dbReference type="ARBA" id="ARBA00022540"/>
    </source>
</evidence>
<feature type="compositionally biased region" description="Basic and acidic residues" evidence="9">
    <location>
        <begin position="151"/>
        <end position="164"/>
    </location>
</feature>
<evidence type="ECO:0000256" key="2">
    <source>
        <dbReference type="ARBA" id="ARBA00020675"/>
    </source>
</evidence>
<dbReference type="FunFam" id="2.40.30.10:FF:000007">
    <property type="entry name" value="Translation initiation factor IF-2"/>
    <property type="match status" value="1"/>
</dbReference>
<evidence type="ECO:0000256" key="1">
    <source>
        <dbReference type="ARBA" id="ARBA00007733"/>
    </source>
</evidence>
<gene>
    <name evidence="7" type="primary">infB</name>
    <name evidence="11" type="ORF">L21SP2_1813</name>
</gene>
<dbReference type="InterPro" id="IPR053905">
    <property type="entry name" value="EF-G-like_DII"/>
</dbReference>
<evidence type="ECO:0000256" key="6">
    <source>
        <dbReference type="ARBA" id="ARBA00023134"/>
    </source>
</evidence>
<dbReference type="NCBIfam" id="TIGR00231">
    <property type="entry name" value="small_GTP"/>
    <property type="match status" value="1"/>
</dbReference>
<comment type="function">
    <text evidence="7 8">One of the essential components for the initiation of protein synthesis. Protects formylmethionyl-tRNA from spontaneous hydrolysis and promotes its binding to the 30S ribosomal subunits. Also involved in the hydrolysis of GTP during the formation of the 70S ribosomal complex.</text>
</comment>
<dbReference type="InterPro" id="IPR009000">
    <property type="entry name" value="Transl_B-barrel_sf"/>
</dbReference>
<proteinExistence type="inferred from homology"/>
<feature type="binding site" evidence="7">
    <location>
        <begin position="369"/>
        <end position="376"/>
    </location>
    <ligand>
        <name>GTP</name>
        <dbReference type="ChEBI" id="CHEBI:37565"/>
    </ligand>
</feature>
<dbReference type="GO" id="GO:0003924">
    <property type="term" value="F:GTPase activity"/>
    <property type="evidence" value="ECO:0007669"/>
    <property type="project" value="UniProtKB-UniRule"/>
</dbReference>
<keyword evidence="12" id="KW-1185">Reference proteome</keyword>
<dbReference type="PANTHER" id="PTHR43381">
    <property type="entry name" value="TRANSLATION INITIATION FACTOR IF-2-RELATED"/>
    <property type="match status" value="1"/>
</dbReference>
<dbReference type="CDD" id="cd03702">
    <property type="entry name" value="IF2_mtIF2_II"/>
    <property type="match status" value="1"/>
</dbReference>
<dbReference type="eggNOG" id="COG0532">
    <property type="taxonomic scope" value="Bacteria"/>
</dbReference>
<dbReference type="Gene3D" id="2.40.30.10">
    <property type="entry name" value="Translation factors"/>
    <property type="match status" value="2"/>
</dbReference>
<dbReference type="GO" id="GO:0005829">
    <property type="term" value="C:cytosol"/>
    <property type="evidence" value="ECO:0007669"/>
    <property type="project" value="TreeGrafter"/>
</dbReference>
<dbReference type="InterPro" id="IPR036925">
    <property type="entry name" value="TIF_IF2_dom3_sf"/>
</dbReference>
<evidence type="ECO:0000313" key="11">
    <source>
        <dbReference type="EMBL" id="AHC15188.1"/>
    </source>
</evidence>
<feature type="compositionally biased region" description="Gly residues" evidence="9">
    <location>
        <begin position="206"/>
        <end position="223"/>
    </location>
</feature>
<comment type="subcellular location">
    <subcellularLocation>
        <location evidence="7">Cytoplasm</location>
    </subcellularLocation>
</comment>
<dbReference type="GO" id="GO:0003743">
    <property type="term" value="F:translation initiation factor activity"/>
    <property type="evidence" value="ECO:0007669"/>
    <property type="project" value="UniProtKB-UniRule"/>
</dbReference>
<feature type="region of interest" description="G-domain" evidence="7">
    <location>
        <begin position="363"/>
        <end position="511"/>
    </location>
</feature>
<dbReference type="InterPro" id="IPR000795">
    <property type="entry name" value="T_Tr_GTP-bd_dom"/>
</dbReference>
<dbReference type="HAMAP" id="MF_00100_B">
    <property type="entry name" value="IF_2_B"/>
    <property type="match status" value="1"/>
</dbReference>
<dbReference type="NCBIfam" id="TIGR00487">
    <property type="entry name" value="IF-2"/>
    <property type="match status" value="1"/>
</dbReference>
<dbReference type="Pfam" id="PF22042">
    <property type="entry name" value="EF-G_D2"/>
    <property type="match status" value="1"/>
</dbReference>